<evidence type="ECO:0000256" key="3">
    <source>
        <dbReference type="ARBA" id="ARBA00023186"/>
    </source>
</evidence>
<evidence type="ECO:0000256" key="5">
    <source>
        <dbReference type="ARBA" id="ARBA00045658"/>
    </source>
</evidence>
<dbReference type="InterPro" id="IPR003495">
    <property type="entry name" value="CobW/HypB/UreG_nucleotide-bd"/>
</dbReference>
<reference evidence="8 9" key="1">
    <citation type="journal article" date="2014" name="Nature">
        <title>An environmental bacterial taxon with a large and distinct metabolic repertoire.</title>
        <authorList>
            <person name="Wilson M.C."/>
            <person name="Mori T."/>
            <person name="Ruckert C."/>
            <person name="Uria A.R."/>
            <person name="Helf M.J."/>
            <person name="Takada K."/>
            <person name="Gernert C."/>
            <person name="Steffens U.A."/>
            <person name="Heycke N."/>
            <person name="Schmitt S."/>
            <person name="Rinke C."/>
            <person name="Helfrich E.J."/>
            <person name="Brachmann A.O."/>
            <person name="Gurgui C."/>
            <person name="Wakimoto T."/>
            <person name="Kracht M."/>
            <person name="Crusemann M."/>
            <person name="Hentschel U."/>
            <person name="Abe I."/>
            <person name="Matsunaga S."/>
            <person name="Kalinowski J."/>
            <person name="Takeyama H."/>
            <person name="Piel J."/>
        </authorList>
    </citation>
    <scope>NUCLEOTIDE SEQUENCE [LARGE SCALE GENOMIC DNA]</scope>
    <source>
        <strain evidence="9">TSY2</strain>
    </source>
</reference>
<dbReference type="GO" id="GO:0000166">
    <property type="term" value="F:nucleotide binding"/>
    <property type="evidence" value="ECO:0007669"/>
    <property type="project" value="UniProtKB-KW"/>
</dbReference>
<dbReference type="AlphaFoldDB" id="W4LDJ3"/>
<name>W4LDJ3_9BACT</name>
<evidence type="ECO:0000313" key="9">
    <source>
        <dbReference type="Proteomes" id="UP000019140"/>
    </source>
</evidence>
<keyword evidence="3" id="KW-0143">Chaperone</keyword>
<evidence type="ECO:0000313" key="8">
    <source>
        <dbReference type="EMBL" id="ETW96163.1"/>
    </source>
</evidence>
<comment type="catalytic activity">
    <reaction evidence="6">
        <text>GTP + H2O = GDP + phosphate + H(+)</text>
        <dbReference type="Rhea" id="RHEA:19669"/>
        <dbReference type="ChEBI" id="CHEBI:15377"/>
        <dbReference type="ChEBI" id="CHEBI:15378"/>
        <dbReference type="ChEBI" id="CHEBI:37565"/>
        <dbReference type="ChEBI" id="CHEBI:43474"/>
        <dbReference type="ChEBI" id="CHEBI:58189"/>
    </reaction>
    <physiologicalReaction direction="left-to-right" evidence="6">
        <dbReference type="Rhea" id="RHEA:19670"/>
    </physiologicalReaction>
</comment>
<gene>
    <name evidence="8" type="ORF">ETSY2_46955</name>
</gene>
<dbReference type="Gene3D" id="3.30.1220.10">
    <property type="entry name" value="CobW-like, C-terminal domain"/>
    <property type="match status" value="1"/>
</dbReference>
<evidence type="ECO:0000259" key="7">
    <source>
        <dbReference type="SMART" id="SM00833"/>
    </source>
</evidence>
<evidence type="ECO:0000256" key="1">
    <source>
        <dbReference type="ARBA" id="ARBA00022741"/>
    </source>
</evidence>
<dbReference type="HOGENOM" id="CLU_017452_0_2_7"/>
<dbReference type="Gene3D" id="3.40.50.300">
    <property type="entry name" value="P-loop containing nucleotide triphosphate hydrolases"/>
    <property type="match status" value="1"/>
</dbReference>
<evidence type="ECO:0000256" key="6">
    <source>
        <dbReference type="ARBA" id="ARBA00049117"/>
    </source>
</evidence>
<organism evidence="8 9">
    <name type="scientific">Candidatus Entotheonella gemina</name>
    <dbReference type="NCBI Taxonomy" id="1429439"/>
    <lineage>
        <taxon>Bacteria</taxon>
        <taxon>Pseudomonadati</taxon>
        <taxon>Nitrospinota/Tectimicrobiota group</taxon>
        <taxon>Candidatus Tectimicrobiota</taxon>
        <taxon>Candidatus Entotheonellia</taxon>
        <taxon>Candidatus Entotheonellales</taxon>
        <taxon>Candidatus Entotheonellaceae</taxon>
        <taxon>Candidatus Entotheonella</taxon>
    </lineage>
</organism>
<sequence>MDAETKRPIIVVTGFLGSGKTTLLRHVLSAPSAQGTAVLVNEFGEVGLDHHLVRQLDEQTILLNNGCVCCSVRDDLVQALSSLLDQDQRGAISRIDRVVVETTGLADPAPILFTIGTDPMLRHHFRAGRVVVTVDAMNGQRHLDRHAVSLKQVAVADDIVVTKTDLAPPETVSALVARLRTLNPAAQLTTAVLGEVAPELILAPRHRHLSAGQRIAEATAPTDGQHVDGTRSVSLTFEQPLDWAAFSVWLSMLLYAHGEDVLRVKGLLNVGEAGPVVLNGVQHIIHAPEHLPEWPDTDRRSHLIFILQGIEPQQIVQSLQAFQHLLGAQPSLSDAVW</sequence>
<keyword evidence="1" id="KW-0547">Nucleotide-binding</keyword>
<keyword evidence="2" id="KW-0378">Hydrolase</keyword>
<dbReference type="InterPro" id="IPR027417">
    <property type="entry name" value="P-loop_NTPase"/>
</dbReference>
<evidence type="ECO:0000256" key="4">
    <source>
        <dbReference type="ARBA" id="ARBA00034320"/>
    </source>
</evidence>
<dbReference type="EMBL" id="AZHX01002223">
    <property type="protein sequence ID" value="ETW96163.1"/>
    <property type="molecule type" value="Genomic_DNA"/>
</dbReference>
<dbReference type="PANTHER" id="PTHR13748:SF62">
    <property type="entry name" value="COBW DOMAIN-CONTAINING PROTEIN"/>
    <property type="match status" value="1"/>
</dbReference>
<dbReference type="CDD" id="cd03112">
    <property type="entry name" value="CobW-like"/>
    <property type="match status" value="1"/>
</dbReference>
<feature type="domain" description="CobW C-terminal" evidence="7">
    <location>
        <begin position="230"/>
        <end position="323"/>
    </location>
</feature>
<dbReference type="InterPro" id="IPR051316">
    <property type="entry name" value="Zinc-reg_GTPase_activator"/>
</dbReference>
<comment type="caution">
    <text evidence="8">The sequence shown here is derived from an EMBL/GenBank/DDBJ whole genome shotgun (WGS) entry which is preliminary data.</text>
</comment>
<dbReference type="SUPFAM" id="SSF90002">
    <property type="entry name" value="Hypothetical protein YjiA, C-terminal domain"/>
    <property type="match status" value="1"/>
</dbReference>
<proteinExistence type="inferred from homology"/>
<accession>W4LDJ3</accession>
<comment type="function">
    <text evidence="5">Zinc chaperone that directly transfers zinc cofactor to target proteins, thereby activating them. Zinc is transferred from the CXCC motif in the GTPase domain to the zinc binding site in target proteins in a process requiring GTP hydrolysis.</text>
</comment>
<keyword evidence="9" id="KW-1185">Reference proteome</keyword>
<dbReference type="GO" id="GO:0016787">
    <property type="term" value="F:hydrolase activity"/>
    <property type="evidence" value="ECO:0007669"/>
    <property type="project" value="UniProtKB-KW"/>
</dbReference>
<protein>
    <recommendedName>
        <fullName evidence="7">CobW C-terminal domain-containing protein</fullName>
    </recommendedName>
</protein>
<dbReference type="PANTHER" id="PTHR13748">
    <property type="entry name" value="COBW-RELATED"/>
    <property type="match status" value="1"/>
</dbReference>
<dbReference type="Proteomes" id="UP000019140">
    <property type="component" value="Unassembled WGS sequence"/>
</dbReference>
<dbReference type="Pfam" id="PF07683">
    <property type="entry name" value="CobW_C"/>
    <property type="match status" value="1"/>
</dbReference>
<dbReference type="PATRIC" id="fig|1429439.4.peg.7800"/>
<comment type="similarity">
    <text evidence="4">Belongs to the SIMIBI class G3E GTPase family. ZNG1 subfamily.</text>
</comment>
<dbReference type="Pfam" id="PF02492">
    <property type="entry name" value="cobW"/>
    <property type="match status" value="1"/>
</dbReference>
<dbReference type="InterPro" id="IPR011629">
    <property type="entry name" value="CobW-like_C"/>
</dbReference>
<dbReference type="InterPro" id="IPR036627">
    <property type="entry name" value="CobW-likC_sf"/>
</dbReference>
<dbReference type="SMART" id="SM00833">
    <property type="entry name" value="CobW_C"/>
    <property type="match status" value="1"/>
</dbReference>
<evidence type="ECO:0000256" key="2">
    <source>
        <dbReference type="ARBA" id="ARBA00022801"/>
    </source>
</evidence>
<dbReference type="GO" id="GO:0005737">
    <property type="term" value="C:cytoplasm"/>
    <property type="evidence" value="ECO:0007669"/>
    <property type="project" value="TreeGrafter"/>
</dbReference>
<dbReference type="SUPFAM" id="SSF52540">
    <property type="entry name" value="P-loop containing nucleoside triphosphate hydrolases"/>
    <property type="match status" value="1"/>
</dbReference>